<dbReference type="GO" id="GO:0003735">
    <property type="term" value="F:structural constituent of ribosome"/>
    <property type="evidence" value="ECO:0007669"/>
    <property type="project" value="InterPro"/>
</dbReference>
<dbReference type="Proteomes" id="UP000054995">
    <property type="component" value="Unassembled WGS sequence"/>
</dbReference>
<feature type="domain" description="Large ribosomal subunit protein uL11 N-terminal" evidence="9">
    <location>
        <begin position="27"/>
        <end position="84"/>
    </location>
</feature>
<dbReference type="InterPro" id="IPR036769">
    <property type="entry name" value="Ribosomal_uL11_C_sf"/>
</dbReference>
<dbReference type="Pfam" id="PF03946">
    <property type="entry name" value="Ribosomal_L11_N"/>
    <property type="match status" value="1"/>
</dbReference>
<dbReference type="CDD" id="cd00349">
    <property type="entry name" value="Ribosomal_L11"/>
    <property type="match status" value="1"/>
</dbReference>
<evidence type="ECO:0000259" key="9">
    <source>
        <dbReference type="Pfam" id="PF03946"/>
    </source>
</evidence>
<dbReference type="FunFam" id="1.10.10.250:FF:000003">
    <property type="entry name" value="Mitochondrial ribosomal protein L11"/>
    <property type="match status" value="1"/>
</dbReference>
<dbReference type="SUPFAM" id="SSF46906">
    <property type="entry name" value="Ribosomal protein L11, C-terminal domain"/>
    <property type="match status" value="1"/>
</dbReference>
<evidence type="ECO:0000256" key="2">
    <source>
        <dbReference type="ARBA" id="ARBA00022980"/>
    </source>
</evidence>
<dbReference type="PANTHER" id="PTHR11661:SF1">
    <property type="entry name" value="LARGE RIBOSOMAL SUBUNIT PROTEIN UL11M"/>
    <property type="match status" value="1"/>
</dbReference>
<keyword evidence="11" id="KW-1185">Reference proteome</keyword>
<evidence type="ECO:0000256" key="1">
    <source>
        <dbReference type="ARBA" id="ARBA00010537"/>
    </source>
</evidence>
<keyword evidence="2 7" id="KW-0689">Ribosomal protein</keyword>
<comment type="caution">
    <text evidence="10">The sequence shown here is derived from an EMBL/GenBank/DDBJ whole genome shotgun (WGS) entry which is preliminary data.</text>
</comment>
<dbReference type="AlphaFoldDB" id="A0A0V1G681"/>
<proteinExistence type="inferred from homology"/>
<evidence type="ECO:0000256" key="3">
    <source>
        <dbReference type="ARBA" id="ARBA00023274"/>
    </source>
</evidence>
<reference evidence="10 11" key="1">
    <citation type="submission" date="2015-01" db="EMBL/GenBank/DDBJ databases">
        <title>Evolution of Trichinella species and genotypes.</title>
        <authorList>
            <person name="Korhonen P.K."/>
            <person name="Edoardo P."/>
            <person name="Giuseppe L.R."/>
            <person name="Gasser R.B."/>
        </authorList>
    </citation>
    <scope>NUCLEOTIDE SEQUENCE [LARGE SCALE GENOMIC DNA]</scope>
    <source>
        <strain evidence="10">ISS470</strain>
    </source>
</reference>
<dbReference type="Pfam" id="PF00298">
    <property type="entry name" value="Ribosomal_L11"/>
    <property type="match status" value="1"/>
</dbReference>
<keyword evidence="3 7" id="KW-0687">Ribonucleoprotein</keyword>
<dbReference type="InterPro" id="IPR000911">
    <property type="entry name" value="Ribosomal_uL11"/>
</dbReference>
<dbReference type="GO" id="GO:0006412">
    <property type="term" value="P:translation"/>
    <property type="evidence" value="ECO:0007669"/>
    <property type="project" value="InterPro"/>
</dbReference>
<name>A0A0V1G681_TRIPS</name>
<dbReference type="Gene3D" id="1.10.10.250">
    <property type="entry name" value="Ribosomal protein L11, C-terminal domain"/>
    <property type="match status" value="1"/>
</dbReference>
<dbReference type="InterPro" id="IPR020784">
    <property type="entry name" value="Ribosomal_uL11_N"/>
</dbReference>
<dbReference type="SMART" id="SM00649">
    <property type="entry name" value="RL11"/>
    <property type="match status" value="1"/>
</dbReference>
<protein>
    <recommendedName>
        <fullName evidence="5">Large ribosomal subunit protein uL11m</fullName>
    </recommendedName>
    <alternativeName>
        <fullName evidence="6">39S ribosomal protein L11, mitochondrial</fullName>
    </alternativeName>
</protein>
<evidence type="ECO:0000256" key="5">
    <source>
        <dbReference type="ARBA" id="ARBA00040104"/>
    </source>
</evidence>
<gene>
    <name evidence="10" type="primary">mrpl-11</name>
    <name evidence="10" type="ORF">T4D_12703</name>
</gene>
<organism evidence="10 11">
    <name type="scientific">Trichinella pseudospiralis</name>
    <name type="common">Parasitic roundworm</name>
    <dbReference type="NCBI Taxonomy" id="6337"/>
    <lineage>
        <taxon>Eukaryota</taxon>
        <taxon>Metazoa</taxon>
        <taxon>Ecdysozoa</taxon>
        <taxon>Nematoda</taxon>
        <taxon>Enoplea</taxon>
        <taxon>Dorylaimia</taxon>
        <taxon>Trichinellida</taxon>
        <taxon>Trichinellidae</taxon>
        <taxon>Trichinella</taxon>
    </lineage>
</organism>
<evidence type="ECO:0000256" key="6">
    <source>
        <dbReference type="ARBA" id="ARBA00041455"/>
    </source>
</evidence>
<dbReference type="Gene3D" id="3.30.1550.10">
    <property type="entry name" value="Ribosomal protein L11/L12, N-terminal domain"/>
    <property type="match status" value="1"/>
</dbReference>
<sequence>MSRAASAVRKLMKKKERPKVVHGALLKTTIPAGLASAAPPLGPQLGERGLNAAQFAKDFNKKTEHIVEGVPIPTRVHIKPDRTYEIELCAPPISWLLKQAAGITKGGFSNSDTAGMVTLKHVYEIAKLKQQEPVYLGASLRQMCQTVMYYAQSCKIKVVRDIDPVEYYEFLKKREEFVIKEMEELQNKRQAKIKFAYPCSVILSSDTLFMCYFTFPLAFYHFEVTVFFSNIQMDNGSMLTRIFKMRSQQNIRRVEERKGTNCENLHSNQNLKFLPVKKFPEIEEPKKPTTAWSRCYSNGPMRPVNNNISQHPDLSFQANQANVAQDASAYQDACCQQAKLAESSGRQCGRTGGRGQLPVGQLRMEQFCSVGPGLSGGCSAPAEKRSRQTNVSGGIQCATARSSARQLTLNATIRDVFEWHRYQNQHLCLLFDIYAVLESEPLLNKFGGYQFDLRDQTGILQATYYPIDGEMIKAKMGDWLRVTGVVRFWGFQATFVKHAEQNFLKGLREKIAASKRSLFYRIEEN</sequence>
<dbReference type="GO" id="GO:0005762">
    <property type="term" value="C:mitochondrial large ribosomal subunit"/>
    <property type="evidence" value="ECO:0007669"/>
    <property type="project" value="TreeGrafter"/>
</dbReference>
<feature type="non-terminal residue" evidence="10">
    <location>
        <position position="525"/>
    </location>
</feature>
<dbReference type="InterPro" id="IPR020783">
    <property type="entry name" value="Ribosomal_uL11_C"/>
</dbReference>
<evidence type="ECO:0000256" key="4">
    <source>
        <dbReference type="ARBA" id="ARBA00038782"/>
    </source>
</evidence>
<evidence type="ECO:0000256" key="7">
    <source>
        <dbReference type="RuleBase" id="RU003978"/>
    </source>
</evidence>
<evidence type="ECO:0000313" key="10">
    <source>
        <dbReference type="EMBL" id="KRY93681.1"/>
    </source>
</evidence>
<dbReference type="OrthoDB" id="1091498at2759"/>
<evidence type="ECO:0000259" key="8">
    <source>
        <dbReference type="Pfam" id="PF00298"/>
    </source>
</evidence>
<feature type="domain" description="Large ribosomal subunit protein uL11 C-terminal" evidence="8">
    <location>
        <begin position="91"/>
        <end position="158"/>
    </location>
</feature>
<evidence type="ECO:0000313" key="11">
    <source>
        <dbReference type="Proteomes" id="UP000054995"/>
    </source>
</evidence>
<dbReference type="HAMAP" id="MF_00736">
    <property type="entry name" value="Ribosomal_uL11"/>
    <property type="match status" value="1"/>
</dbReference>
<accession>A0A0V1G681</accession>
<dbReference type="EMBL" id="JYDT01000001">
    <property type="protein sequence ID" value="KRY93681.1"/>
    <property type="molecule type" value="Genomic_DNA"/>
</dbReference>
<comment type="subunit">
    <text evidence="4">Component of the mitochondrial ribosome large subunit (39S) which comprises a 16S rRNA and about 50 distinct proteins.</text>
</comment>
<dbReference type="GO" id="GO:0070180">
    <property type="term" value="F:large ribosomal subunit rRNA binding"/>
    <property type="evidence" value="ECO:0007669"/>
    <property type="project" value="TreeGrafter"/>
</dbReference>
<dbReference type="SUPFAM" id="SSF54747">
    <property type="entry name" value="Ribosomal L11/L12e N-terminal domain"/>
    <property type="match status" value="1"/>
</dbReference>
<dbReference type="PANTHER" id="PTHR11661">
    <property type="entry name" value="60S RIBOSOMAL PROTEIN L12"/>
    <property type="match status" value="1"/>
</dbReference>
<dbReference type="InterPro" id="IPR036796">
    <property type="entry name" value="Ribosomal_uL11_N_sf"/>
</dbReference>
<comment type="similarity">
    <text evidence="1 7">Belongs to the universal ribosomal protein uL11 family.</text>
</comment>